<keyword evidence="2" id="KW-1185">Reference proteome</keyword>
<dbReference type="Pfam" id="PF05135">
    <property type="entry name" value="Phage_connect_1"/>
    <property type="match status" value="1"/>
</dbReference>
<dbReference type="NCBIfam" id="TIGR01560">
    <property type="entry name" value="put_DNA_pack"/>
    <property type="match status" value="1"/>
</dbReference>
<name>A0ABR6E9Z4_9LACO</name>
<organism evidence="1 2">
    <name type="scientific">Limosilactobacillus fastidiosus</name>
    <dbReference type="NCBI Taxonomy" id="2759855"/>
    <lineage>
        <taxon>Bacteria</taxon>
        <taxon>Bacillati</taxon>
        <taxon>Bacillota</taxon>
        <taxon>Bacilli</taxon>
        <taxon>Lactobacillales</taxon>
        <taxon>Lactobacillaceae</taxon>
        <taxon>Limosilactobacillus</taxon>
    </lineage>
</organism>
<gene>
    <name evidence="1" type="ORF">H5R64_07685</name>
</gene>
<evidence type="ECO:0000313" key="1">
    <source>
        <dbReference type="EMBL" id="MBB1063634.1"/>
    </source>
</evidence>
<dbReference type="InterPro" id="IPR021146">
    <property type="entry name" value="Phage_gp6-like_head-tail"/>
</dbReference>
<reference evidence="1 2" key="1">
    <citation type="submission" date="2020-07" db="EMBL/GenBank/DDBJ databases">
        <title>Description of Limosilactobacillus balticus sp. nov., Limosilactobacillus agrestis sp. nov., Limosilactobacillus albertensis sp. nov., Limosilactobacillus rudii sp. nov., Limosilactobacillus fastidiosus sp. nov., five novel Limosilactobacillus species isolated from the vertebrate gastrointestinal tract, and proposal of 6 subspecies of Limosilactobacillus reuteri adapted to the gastrointestinal tract of specific vertebrate hosts.</title>
        <authorList>
            <person name="Li F."/>
            <person name="Cheng C."/>
            <person name="Zheng J."/>
            <person name="Quevedo R.M."/>
            <person name="Li J."/>
            <person name="Roos S."/>
            <person name="Gaenzle M.G."/>
            <person name="Walter J."/>
        </authorList>
    </citation>
    <scope>NUCLEOTIDE SEQUENCE [LARGE SCALE GENOMIC DNA]</scope>
    <source>
        <strain evidence="1 2">WF-MO7-1</strain>
    </source>
</reference>
<evidence type="ECO:0000313" key="2">
    <source>
        <dbReference type="Proteomes" id="UP000544052"/>
    </source>
</evidence>
<dbReference type="Gene3D" id="1.10.3230.30">
    <property type="entry name" value="Phage gp6-like head-tail connector protein"/>
    <property type="match status" value="1"/>
</dbReference>
<protein>
    <submittedName>
        <fullName evidence="1">Phage gp6-like head-tail connector protein</fullName>
    </submittedName>
</protein>
<dbReference type="EMBL" id="JACIUZ010000044">
    <property type="protein sequence ID" value="MBB1063634.1"/>
    <property type="molecule type" value="Genomic_DNA"/>
</dbReference>
<proteinExistence type="predicted"/>
<dbReference type="RefSeq" id="WP_182583269.1">
    <property type="nucleotide sequence ID" value="NZ_JACIUZ010000044.1"/>
</dbReference>
<dbReference type="InterPro" id="IPR006450">
    <property type="entry name" value="Phage_HK97_gp6-like"/>
</dbReference>
<dbReference type="Proteomes" id="UP000544052">
    <property type="component" value="Unassembled WGS sequence"/>
</dbReference>
<dbReference type="CDD" id="cd08054">
    <property type="entry name" value="gp6"/>
    <property type="match status" value="1"/>
</dbReference>
<accession>A0ABR6E9Z4</accession>
<comment type="caution">
    <text evidence="1">The sequence shown here is derived from an EMBL/GenBank/DDBJ whole genome shotgun (WGS) entry which is preliminary data.</text>
</comment>
<sequence>MGDSLDVSQTVKRVKNVLYLDGNDDDPLLSSYVRAAYAFVHNAVGDDINEFYTDTNVSSLVEMATVSLAATYFQNRLSLSDTQTFPIDLTVDSIIGQLRGIRNTFEEKDDHSETTDKPAQSSN</sequence>